<proteinExistence type="predicted"/>
<dbReference type="Proteomes" id="UP001162131">
    <property type="component" value="Unassembled WGS sequence"/>
</dbReference>
<name>A0AAU9J4D9_9CILI</name>
<dbReference type="InterPro" id="IPR006652">
    <property type="entry name" value="Kelch_1"/>
</dbReference>
<keyword evidence="3" id="KW-1185">Reference proteome</keyword>
<dbReference type="EMBL" id="CAJZBQ010000024">
    <property type="protein sequence ID" value="CAG9320200.1"/>
    <property type="molecule type" value="Genomic_DNA"/>
</dbReference>
<evidence type="ECO:0000313" key="2">
    <source>
        <dbReference type="EMBL" id="CAG9320200.1"/>
    </source>
</evidence>
<reference evidence="2" key="1">
    <citation type="submission" date="2021-09" db="EMBL/GenBank/DDBJ databases">
        <authorList>
            <consortium name="AG Swart"/>
            <person name="Singh M."/>
            <person name="Singh A."/>
            <person name="Seah K."/>
            <person name="Emmerich C."/>
        </authorList>
    </citation>
    <scope>NUCLEOTIDE SEQUENCE</scope>
    <source>
        <strain evidence="2">ATCC30299</strain>
    </source>
</reference>
<evidence type="ECO:0000256" key="1">
    <source>
        <dbReference type="SAM" id="SignalP"/>
    </source>
</evidence>
<comment type="caution">
    <text evidence="2">The sequence shown here is derived from an EMBL/GenBank/DDBJ whole genome shotgun (WGS) entry which is preliminary data.</text>
</comment>
<dbReference type="AlphaFoldDB" id="A0AAU9J4D9"/>
<protein>
    <recommendedName>
        <fullName evidence="4">Galactose oxidase</fullName>
    </recommendedName>
</protein>
<feature type="chain" id="PRO_5043695303" description="Galactose oxidase" evidence="1">
    <location>
        <begin position="22"/>
        <end position="84"/>
    </location>
</feature>
<organism evidence="2 3">
    <name type="scientific">Blepharisma stoltei</name>
    <dbReference type="NCBI Taxonomy" id="1481888"/>
    <lineage>
        <taxon>Eukaryota</taxon>
        <taxon>Sar</taxon>
        <taxon>Alveolata</taxon>
        <taxon>Ciliophora</taxon>
        <taxon>Postciliodesmatophora</taxon>
        <taxon>Heterotrichea</taxon>
        <taxon>Heterotrichida</taxon>
        <taxon>Blepharismidae</taxon>
        <taxon>Blepharisma</taxon>
    </lineage>
</organism>
<dbReference type="Gene3D" id="2.120.10.80">
    <property type="entry name" value="Kelch-type beta propeller"/>
    <property type="match status" value="1"/>
</dbReference>
<sequence>MLNLFLLLTLALGFTPDRIPATNPPPDARAHSLMANFPGLNLIMIFGGYSDPTNSIYSDIWAFDLLAETWERLVPSDGNSPGNF</sequence>
<gene>
    <name evidence="2" type="ORF">BSTOLATCC_MIC25432</name>
</gene>
<evidence type="ECO:0008006" key="4">
    <source>
        <dbReference type="Google" id="ProtNLM"/>
    </source>
</evidence>
<feature type="signal peptide" evidence="1">
    <location>
        <begin position="1"/>
        <end position="21"/>
    </location>
</feature>
<evidence type="ECO:0000313" key="3">
    <source>
        <dbReference type="Proteomes" id="UP001162131"/>
    </source>
</evidence>
<accession>A0AAU9J4D9</accession>
<keyword evidence="1" id="KW-0732">Signal</keyword>
<dbReference type="SUPFAM" id="SSF117281">
    <property type="entry name" value="Kelch motif"/>
    <property type="match status" value="1"/>
</dbReference>
<dbReference type="Pfam" id="PF01344">
    <property type="entry name" value="Kelch_1"/>
    <property type="match status" value="1"/>
</dbReference>
<dbReference type="InterPro" id="IPR015915">
    <property type="entry name" value="Kelch-typ_b-propeller"/>
</dbReference>